<feature type="region of interest" description="Disordered" evidence="5">
    <location>
        <begin position="17"/>
        <end position="107"/>
    </location>
</feature>
<evidence type="ECO:0000256" key="2">
    <source>
        <dbReference type="ARBA" id="ARBA00004496"/>
    </source>
</evidence>
<dbReference type="FunFam" id="1.20.5.170:FF:000067">
    <property type="entry name" value="BZIP transcription factor"/>
    <property type="match status" value="1"/>
</dbReference>
<dbReference type="SUPFAM" id="SSF57959">
    <property type="entry name" value="Leucine zipper domain"/>
    <property type="match status" value="1"/>
</dbReference>
<evidence type="ECO:0000256" key="1">
    <source>
        <dbReference type="ARBA" id="ARBA00004123"/>
    </source>
</evidence>
<dbReference type="HOGENOM" id="CLU_044874_0_1_1"/>
<comment type="similarity">
    <text evidence="4">Belongs to the bZIP family. YAP subfamily.</text>
</comment>
<organism evidence="8">
    <name type="scientific">Grosmannia clavigera (strain kw1407 / UAMH 11150)</name>
    <name type="common">Blue stain fungus</name>
    <name type="synonym">Graphiocladiella clavigera</name>
    <dbReference type="NCBI Taxonomy" id="655863"/>
    <lineage>
        <taxon>Eukaryota</taxon>
        <taxon>Fungi</taxon>
        <taxon>Dikarya</taxon>
        <taxon>Ascomycota</taxon>
        <taxon>Pezizomycotina</taxon>
        <taxon>Sordariomycetes</taxon>
        <taxon>Sordariomycetidae</taxon>
        <taxon>Ophiostomatales</taxon>
        <taxon>Ophiostomataceae</taxon>
        <taxon>Leptographium</taxon>
    </lineage>
</organism>
<dbReference type="GO" id="GO:0000976">
    <property type="term" value="F:transcription cis-regulatory region binding"/>
    <property type="evidence" value="ECO:0007669"/>
    <property type="project" value="InterPro"/>
</dbReference>
<dbReference type="PANTHER" id="PTHR40621:SF8">
    <property type="entry name" value="AP-1-LIKE TRANSCRIPTION FACTOR YAP3"/>
    <property type="match status" value="1"/>
</dbReference>
<dbReference type="GO" id="GO:0001228">
    <property type="term" value="F:DNA-binding transcription activator activity, RNA polymerase II-specific"/>
    <property type="evidence" value="ECO:0007669"/>
    <property type="project" value="TreeGrafter"/>
</dbReference>
<keyword evidence="3" id="KW-0539">Nucleus</keyword>
<evidence type="ECO:0000256" key="4">
    <source>
        <dbReference type="ARBA" id="ARBA00038132"/>
    </source>
</evidence>
<dbReference type="GeneID" id="25978182"/>
<sequence length="356" mass="38668">MEFTHAFFAGGQPFQQQFIGIPPLTPSHSNSEDYNRTSPPEGFPDFPNDQFQHFDGYAAQFATQPDVFPGPPTPPDQHQLSGTIRNSQPSLQPQSLLSRHPPPHAPAAAAAALPTITLDPHRPVDALSFTKTEPADDVAAQQAQQQEQSRRAGSNSDEDELTPAQSRRKAQNRAAQRAFRERKERHVKDLEAKLASLEAAQQRTATENERLKQDLQKVSTENEILRATSSLQAAAITAGGSPGSDHAVSRNAPLTAGPMTYNPTDFYTDLLANHDNKLPSHRIATSDAGERLLAAGATWDLIISHSLYKRGLVDVADISNRLKHQAKCDGQGPVFEERAIIAAIEQSVGSGSDSLL</sequence>
<dbReference type="CDD" id="cd14688">
    <property type="entry name" value="bZIP_YAP"/>
    <property type="match status" value="1"/>
</dbReference>
<dbReference type="Proteomes" id="UP000007796">
    <property type="component" value="Unassembled WGS sequence"/>
</dbReference>
<dbReference type="PROSITE" id="PS50217">
    <property type="entry name" value="BZIP"/>
    <property type="match status" value="1"/>
</dbReference>
<dbReference type="STRING" id="655863.F0XJY6"/>
<dbReference type="Pfam" id="PF00170">
    <property type="entry name" value="bZIP_1"/>
    <property type="match status" value="1"/>
</dbReference>
<gene>
    <name evidence="7" type="ORF">CMQ_4918</name>
</gene>
<dbReference type="GO" id="GO:0005737">
    <property type="term" value="C:cytoplasm"/>
    <property type="evidence" value="ECO:0007669"/>
    <property type="project" value="UniProtKB-SubCell"/>
</dbReference>
<dbReference type="Gene3D" id="1.10.238.100">
    <property type="entry name" value="YAP1 redox domain. Chain B"/>
    <property type="match status" value="1"/>
</dbReference>
<evidence type="ECO:0000313" key="8">
    <source>
        <dbReference type="Proteomes" id="UP000007796"/>
    </source>
</evidence>
<dbReference type="GO" id="GO:0034599">
    <property type="term" value="P:cellular response to oxidative stress"/>
    <property type="evidence" value="ECO:0007669"/>
    <property type="project" value="UniProtKB-ARBA"/>
</dbReference>
<keyword evidence="8" id="KW-1185">Reference proteome</keyword>
<dbReference type="GO" id="GO:0090575">
    <property type="term" value="C:RNA polymerase II transcription regulator complex"/>
    <property type="evidence" value="ECO:0007669"/>
    <property type="project" value="TreeGrafter"/>
</dbReference>
<dbReference type="Gene3D" id="1.20.5.170">
    <property type="match status" value="1"/>
</dbReference>
<dbReference type="AlphaFoldDB" id="F0XJY6"/>
<comment type="subcellular location">
    <subcellularLocation>
        <location evidence="2">Cytoplasm</location>
    </subcellularLocation>
    <subcellularLocation>
        <location evidence="1">Nucleus</location>
    </subcellularLocation>
</comment>
<dbReference type="RefSeq" id="XP_014171329.1">
    <property type="nucleotide sequence ID" value="XM_014315854.1"/>
</dbReference>
<name>F0XJY6_GROCL</name>
<dbReference type="InterPro" id="IPR050936">
    <property type="entry name" value="AP-1-like"/>
</dbReference>
<proteinExistence type="inferred from homology"/>
<dbReference type="InParanoid" id="F0XJY6"/>
<feature type="compositionally biased region" description="Polar residues" evidence="5">
    <location>
        <begin position="76"/>
        <end position="86"/>
    </location>
</feature>
<feature type="compositionally biased region" description="Low complexity" evidence="5">
    <location>
        <begin position="87"/>
        <end position="99"/>
    </location>
</feature>
<dbReference type="PROSITE" id="PS00036">
    <property type="entry name" value="BZIP_BASIC"/>
    <property type="match status" value="1"/>
</dbReference>
<dbReference type="InterPro" id="IPR004827">
    <property type="entry name" value="bZIP"/>
</dbReference>
<accession>F0XJY6</accession>
<dbReference type="PANTHER" id="PTHR40621">
    <property type="entry name" value="TRANSCRIPTION FACTOR KAPC-RELATED"/>
    <property type="match status" value="1"/>
</dbReference>
<dbReference type="EMBL" id="GL629787">
    <property type="protein sequence ID" value="EFX01847.1"/>
    <property type="molecule type" value="Genomic_DNA"/>
</dbReference>
<evidence type="ECO:0000256" key="3">
    <source>
        <dbReference type="ARBA" id="ARBA00023242"/>
    </source>
</evidence>
<dbReference type="OrthoDB" id="4940293at2759"/>
<feature type="domain" description="BZIP" evidence="6">
    <location>
        <begin position="162"/>
        <end position="225"/>
    </location>
</feature>
<protein>
    <submittedName>
        <fullName evidence="7">Bzip transcription factor</fullName>
    </submittedName>
</protein>
<dbReference type="InterPro" id="IPR046347">
    <property type="entry name" value="bZIP_sf"/>
</dbReference>
<dbReference type="SMART" id="SM00338">
    <property type="entry name" value="BRLZ"/>
    <property type="match status" value="1"/>
</dbReference>
<evidence type="ECO:0000256" key="5">
    <source>
        <dbReference type="SAM" id="MobiDB-lite"/>
    </source>
</evidence>
<dbReference type="FunCoup" id="F0XJY6">
    <property type="interactions" value="211"/>
</dbReference>
<evidence type="ECO:0000313" key="7">
    <source>
        <dbReference type="EMBL" id="EFX01847.1"/>
    </source>
</evidence>
<feature type="region of interest" description="Disordered" evidence="5">
    <location>
        <begin position="134"/>
        <end position="186"/>
    </location>
</feature>
<reference evidence="7 8" key="1">
    <citation type="journal article" date="2011" name="Proc. Natl. Acad. Sci. U.S.A.">
        <title>Genome and transcriptome analyses of the mountain pine beetle-fungal symbiont Grosmannia clavigera, a lodgepole pine pathogen.</title>
        <authorList>
            <person name="DiGuistini S."/>
            <person name="Wang Y."/>
            <person name="Liao N.Y."/>
            <person name="Taylor G."/>
            <person name="Tanguay P."/>
            <person name="Feau N."/>
            <person name="Henrissat B."/>
            <person name="Chan S.K."/>
            <person name="Hesse-Orce U."/>
            <person name="Alamouti S.M."/>
            <person name="Tsui C.K.M."/>
            <person name="Docking R.T."/>
            <person name="Levasseur A."/>
            <person name="Haridas S."/>
            <person name="Robertson G."/>
            <person name="Birol I."/>
            <person name="Holt R.A."/>
            <person name="Marra M.A."/>
            <person name="Hamelin R.C."/>
            <person name="Hirst M."/>
            <person name="Jones S.J.M."/>
            <person name="Bohlmann J."/>
            <person name="Breuil C."/>
        </authorList>
    </citation>
    <scope>NUCLEOTIDE SEQUENCE [LARGE SCALE GENOMIC DNA]</scope>
    <source>
        <strain evidence="8">kw1407 / UAMH 11150</strain>
    </source>
</reference>
<evidence type="ECO:0000259" key="6">
    <source>
        <dbReference type="PROSITE" id="PS50217"/>
    </source>
</evidence>
<dbReference type="eggNOG" id="ENOG502S2TX">
    <property type="taxonomic scope" value="Eukaryota"/>
</dbReference>